<name>A0A645F1T4_9ZZZZ</name>
<proteinExistence type="predicted"/>
<feature type="transmembrane region" description="Helical" evidence="1">
    <location>
        <begin position="58"/>
        <end position="77"/>
    </location>
</feature>
<sequence length="185" mass="21171">MDAVRKTRITLRIVSMVLLTILLAVVPPFLTKAPIMNTFYYEDEAQGYAEQYTETLRWSHTGGIAAVFALNLVFFFLNEKKGDSGQVLRRRNRLQWWLNLLVILLALGAMIGLRIGIDPESWIELYLSIAALDVAIMLLPYYLFVLLAFYFWYFCMNAAPATNCALRDPLARKIDNGIKRAAQTR</sequence>
<feature type="transmembrane region" description="Helical" evidence="1">
    <location>
        <begin position="97"/>
        <end position="117"/>
    </location>
</feature>
<feature type="transmembrane region" description="Helical" evidence="1">
    <location>
        <begin position="129"/>
        <end position="153"/>
    </location>
</feature>
<dbReference type="AlphaFoldDB" id="A0A645F1T4"/>
<comment type="caution">
    <text evidence="2">The sequence shown here is derived from an EMBL/GenBank/DDBJ whole genome shotgun (WGS) entry which is preliminary data.</text>
</comment>
<keyword evidence="1" id="KW-0812">Transmembrane</keyword>
<keyword evidence="1" id="KW-0472">Membrane</keyword>
<evidence type="ECO:0000256" key="1">
    <source>
        <dbReference type="SAM" id="Phobius"/>
    </source>
</evidence>
<accession>A0A645F1T4</accession>
<keyword evidence="1" id="KW-1133">Transmembrane helix</keyword>
<dbReference type="EMBL" id="VSSQ01053356">
    <property type="protein sequence ID" value="MPN07389.1"/>
    <property type="molecule type" value="Genomic_DNA"/>
</dbReference>
<protein>
    <submittedName>
        <fullName evidence="2">Uncharacterized protein</fullName>
    </submittedName>
</protein>
<reference evidence="2" key="1">
    <citation type="submission" date="2019-08" db="EMBL/GenBank/DDBJ databases">
        <authorList>
            <person name="Kucharzyk K."/>
            <person name="Murdoch R.W."/>
            <person name="Higgins S."/>
            <person name="Loffler F."/>
        </authorList>
    </citation>
    <scope>NUCLEOTIDE SEQUENCE</scope>
</reference>
<gene>
    <name evidence="2" type="ORF">SDC9_154659</name>
</gene>
<feature type="transmembrane region" description="Helical" evidence="1">
    <location>
        <begin position="9"/>
        <end position="30"/>
    </location>
</feature>
<evidence type="ECO:0000313" key="2">
    <source>
        <dbReference type="EMBL" id="MPN07389.1"/>
    </source>
</evidence>
<organism evidence="2">
    <name type="scientific">bioreactor metagenome</name>
    <dbReference type="NCBI Taxonomy" id="1076179"/>
    <lineage>
        <taxon>unclassified sequences</taxon>
        <taxon>metagenomes</taxon>
        <taxon>ecological metagenomes</taxon>
    </lineage>
</organism>